<dbReference type="EMBL" id="JBHLZU010000033">
    <property type="protein sequence ID" value="MFB9909363.1"/>
    <property type="molecule type" value="Genomic_DNA"/>
</dbReference>
<sequence>MRRERALAAAPVVFTVLVVLLLAAVPFAGPAPCPVSVAAAKAAGTQFSGHPQPECSIGDARPQVSATVAAPNWEKAVPLLVDDRIPPSSTPAIRPQPRGTPHSVDLLVLSVLRI</sequence>
<name>A0ABV6A8F8_9PSEU</name>
<evidence type="ECO:0008006" key="3">
    <source>
        <dbReference type="Google" id="ProtNLM"/>
    </source>
</evidence>
<proteinExistence type="predicted"/>
<gene>
    <name evidence="1" type="ORF">ACFFQA_35975</name>
</gene>
<comment type="caution">
    <text evidence="1">The sequence shown here is derived from an EMBL/GenBank/DDBJ whole genome shotgun (WGS) entry which is preliminary data.</text>
</comment>
<keyword evidence="2" id="KW-1185">Reference proteome</keyword>
<organism evidence="1 2">
    <name type="scientific">Allokutzneria oryzae</name>
    <dbReference type="NCBI Taxonomy" id="1378989"/>
    <lineage>
        <taxon>Bacteria</taxon>
        <taxon>Bacillati</taxon>
        <taxon>Actinomycetota</taxon>
        <taxon>Actinomycetes</taxon>
        <taxon>Pseudonocardiales</taxon>
        <taxon>Pseudonocardiaceae</taxon>
        <taxon>Allokutzneria</taxon>
    </lineage>
</organism>
<dbReference type="RefSeq" id="WP_377862255.1">
    <property type="nucleotide sequence ID" value="NZ_JBHLZU010000033.1"/>
</dbReference>
<evidence type="ECO:0000313" key="1">
    <source>
        <dbReference type="EMBL" id="MFB9909363.1"/>
    </source>
</evidence>
<accession>A0ABV6A8F8</accession>
<dbReference type="Proteomes" id="UP001589693">
    <property type="component" value="Unassembled WGS sequence"/>
</dbReference>
<evidence type="ECO:0000313" key="2">
    <source>
        <dbReference type="Proteomes" id="UP001589693"/>
    </source>
</evidence>
<protein>
    <recommendedName>
        <fullName evidence="3">Secreted protein</fullName>
    </recommendedName>
</protein>
<reference evidence="1 2" key="1">
    <citation type="submission" date="2024-09" db="EMBL/GenBank/DDBJ databases">
        <authorList>
            <person name="Sun Q."/>
            <person name="Mori K."/>
        </authorList>
    </citation>
    <scope>NUCLEOTIDE SEQUENCE [LARGE SCALE GENOMIC DNA]</scope>
    <source>
        <strain evidence="1 2">TBRC 7907</strain>
    </source>
</reference>